<accession>A0ABR8YBS1</accession>
<keyword evidence="2" id="KW-1185">Reference proteome</keyword>
<protein>
    <recommendedName>
        <fullName evidence="3">DUF4240 domain-containing protein</fullName>
    </recommendedName>
</protein>
<evidence type="ECO:0000313" key="2">
    <source>
        <dbReference type="Proteomes" id="UP000620874"/>
    </source>
</evidence>
<proteinExistence type="predicted"/>
<dbReference type="Proteomes" id="UP000620874">
    <property type="component" value="Unassembled WGS sequence"/>
</dbReference>
<evidence type="ECO:0008006" key="3">
    <source>
        <dbReference type="Google" id="ProtNLM"/>
    </source>
</evidence>
<evidence type="ECO:0000313" key="1">
    <source>
        <dbReference type="EMBL" id="MBD8041659.1"/>
    </source>
</evidence>
<organism evidence="1 2">
    <name type="scientific">Phocaeicola intestinalis</name>
    <dbReference type="NCBI Taxonomy" id="2762212"/>
    <lineage>
        <taxon>Bacteria</taxon>
        <taxon>Pseudomonadati</taxon>
        <taxon>Bacteroidota</taxon>
        <taxon>Bacteroidia</taxon>
        <taxon>Bacteroidales</taxon>
        <taxon>Bacteroidaceae</taxon>
        <taxon>Phocaeicola</taxon>
    </lineage>
</organism>
<dbReference type="EMBL" id="JACSPP010000062">
    <property type="protein sequence ID" value="MBD8041659.1"/>
    <property type="molecule type" value="Genomic_DNA"/>
</dbReference>
<comment type="caution">
    <text evidence="1">The sequence shown here is derived from an EMBL/GenBank/DDBJ whole genome shotgun (WGS) entry which is preliminary data.</text>
</comment>
<name>A0ABR8YBS1_9BACT</name>
<dbReference type="RefSeq" id="WP_191765088.1">
    <property type="nucleotide sequence ID" value="NZ_JACSPP010000062.1"/>
</dbReference>
<sequence length="374" mass="42740">MHTIDQFKSRWKRLHHPSMNVDGDVTFFYGIYVRLHHLAEQDARAFDGRLILSLLLYTENTVAIGLDGVYEDMYRSLGNVVFRWCDGSGMSANATSQVHDLVSQAVADAPCSALRQWITESVLSCDFQRLSDVLTYFAREDRVLRHVYPDLHCRKPMFLRIAGEKQAARQMLWADLAFNWQDKHGNSLPATLARQCRLTAPLMEEWERLPLQEAAGLLDTVRSERLDTYTVIGVKDGRTFTLRHRDGRLFKDVTSHSSVPEDVRTGCLAAQLVLYKDKAYISGPAVRLMDDAAAGWNGEAIWSDIFKKEHEAARQVYFTTPFGRRISLYEDLYTIPEDPDEDSYAGMGIYLDEPNIFDFLEWLKPSDNAQGVSR</sequence>
<gene>
    <name evidence="1" type="ORF">H9625_14675</name>
</gene>
<reference evidence="1 2" key="1">
    <citation type="submission" date="2020-08" db="EMBL/GenBank/DDBJ databases">
        <title>A Genomic Blueprint of the Chicken Gut Microbiome.</title>
        <authorList>
            <person name="Gilroy R."/>
            <person name="Ravi A."/>
            <person name="Getino M."/>
            <person name="Pursley I."/>
            <person name="Horton D.L."/>
            <person name="Alikhan N.-F."/>
            <person name="Baker D."/>
            <person name="Gharbi K."/>
            <person name="Hall N."/>
            <person name="Watson M."/>
            <person name="Adriaenssens E.M."/>
            <person name="Foster-Nyarko E."/>
            <person name="Jarju S."/>
            <person name="Secka A."/>
            <person name="Antonio M."/>
            <person name="Oren A."/>
            <person name="Chaudhuri R."/>
            <person name="La Ragione R.M."/>
            <person name="Hildebrand F."/>
            <person name="Pallen M.J."/>
        </authorList>
    </citation>
    <scope>NUCLEOTIDE SEQUENCE [LARGE SCALE GENOMIC DNA]</scope>
    <source>
        <strain evidence="1 2">Sa1CVN1</strain>
    </source>
</reference>